<keyword evidence="3" id="KW-0804">Transcription</keyword>
<evidence type="ECO:0000259" key="4">
    <source>
        <dbReference type="PROSITE" id="PS50995"/>
    </source>
</evidence>
<evidence type="ECO:0000313" key="5">
    <source>
        <dbReference type="EMBL" id="PZQ54975.1"/>
    </source>
</evidence>
<gene>
    <name evidence="5" type="ORF">DI555_09885</name>
</gene>
<reference evidence="5 6" key="1">
    <citation type="submission" date="2017-08" db="EMBL/GenBank/DDBJ databases">
        <title>Infants hospitalized years apart are colonized by the same room-sourced microbial strains.</title>
        <authorList>
            <person name="Brooks B."/>
            <person name="Olm M.R."/>
            <person name="Firek B.A."/>
            <person name="Baker R."/>
            <person name="Thomas B.C."/>
            <person name="Morowitz M.J."/>
            <person name="Banfield J.F."/>
        </authorList>
    </citation>
    <scope>NUCLEOTIDE SEQUENCE [LARGE SCALE GENOMIC DNA]</scope>
    <source>
        <strain evidence="5">S2_005_002_R2_33</strain>
    </source>
</reference>
<dbReference type="InterPro" id="IPR023187">
    <property type="entry name" value="Tscrpt_reg_MarR-type_CS"/>
</dbReference>
<keyword evidence="2" id="KW-0238">DNA-binding</keyword>
<dbReference type="InterPro" id="IPR000835">
    <property type="entry name" value="HTH_MarR-typ"/>
</dbReference>
<evidence type="ECO:0000256" key="3">
    <source>
        <dbReference type="ARBA" id="ARBA00023163"/>
    </source>
</evidence>
<dbReference type="PROSITE" id="PS50995">
    <property type="entry name" value="HTH_MARR_2"/>
    <property type="match status" value="1"/>
</dbReference>
<dbReference type="InterPro" id="IPR036388">
    <property type="entry name" value="WH-like_DNA-bd_sf"/>
</dbReference>
<dbReference type="Gene3D" id="1.10.10.10">
    <property type="entry name" value="Winged helix-like DNA-binding domain superfamily/Winged helix DNA-binding domain"/>
    <property type="match status" value="1"/>
</dbReference>
<dbReference type="PANTHER" id="PTHR42756">
    <property type="entry name" value="TRANSCRIPTIONAL REGULATOR, MARR"/>
    <property type="match status" value="1"/>
</dbReference>
<dbReference type="PRINTS" id="PR00598">
    <property type="entry name" value="HTHMARR"/>
</dbReference>
<dbReference type="Proteomes" id="UP000249082">
    <property type="component" value="Unassembled WGS sequence"/>
</dbReference>
<protein>
    <submittedName>
        <fullName evidence="5">MarR family transcriptional regulator</fullName>
    </submittedName>
</protein>
<name>A0A2W5NWG2_9SPHN</name>
<dbReference type="PROSITE" id="PS01117">
    <property type="entry name" value="HTH_MARR_1"/>
    <property type="match status" value="1"/>
</dbReference>
<feature type="domain" description="HTH marR-type" evidence="4">
    <location>
        <begin position="8"/>
        <end position="141"/>
    </location>
</feature>
<proteinExistence type="predicted"/>
<organism evidence="5 6">
    <name type="scientific">Novosphingobium pentaromativorans</name>
    <dbReference type="NCBI Taxonomy" id="205844"/>
    <lineage>
        <taxon>Bacteria</taxon>
        <taxon>Pseudomonadati</taxon>
        <taxon>Pseudomonadota</taxon>
        <taxon>Alphaproteobacteria</taxon>
        <taxon>Sphingomonadales</taxon>
        <taxon>Sphingomonadaceae</taxon>
        <taxon>Novosphingobium</taxon>
    </lineage>
</organism>
<dbReference type="GO" id="GO:0003700">
    <property type="term" value="F:DNA-binding transcription factor activity"/>
    <property type="evidence" value="ECO:0007669"/>
    <property type="project" value="InterPro"/>
</dbReference>
<evidence type="ECO:0000313" key="6">
    <source>
        <dbReference type="Proteomes" id="UP000249082"/>
    </source>
</evidence>
<dbReference type="PANTHER" id="PTHR42756:SF1">
    <property type="entry name" value="TRANSCRIPTIONAL REPRESSOR OF EMRAB OPERON"/>
    <property type="match status" value="1"/>
</dbReference>
<comment type="caution">
    <text evidence="5">The sequence shown here is derived from an EMBL/GenBank/DDBJ whole genome shotgun (WGS) entry which is preliminary data.</text>
</comment>
<keyword evidence="1" id="KW-0805">Transcription regulation</keyword>
<dbReference type="EMBL" id="QFPX01000007">
    <property type="protein sequence ID" value="PZQ54975.1"/>
    <property type="molecule type" value="Genomic_DNA"/>
</dbReference>
<dbReference type="Pfam" id="PF12802">
    <property type="entry name" value="MarR_2"/>
    <property type="match status" value="1"/>
</dbReference>
<dbReference type="SUPFAM" id="SSF46785">
    <property type="entry name" value="Winged helix' DNA-binding domain"/>
    <property type="match status" value="1"/>
</dbReference>
<sequence length="150" mass="16425">MQERQSSEKALAARLGPVSRSWQQLADSALSSLGVSNSSGWALVHLLRLGDEVRQGDLARAINVTEPSLVRTLHLLEDAGLVERVADDNDRRAKNLRLTEEGAAAARRIDKRLIELRASLLDGIPTEDVETVVRVLDRIAARIAESAARQ</sequence>
<accession>A0A2W5NWG2</accession>
<dbReference type="InterPro" id="IPR036390">
    <property type="entry name" value="WH_DNA-bd_sf"/>
</dbReference>
<dbReference type="SMART" id="SM00347">
    <property type="entry name" value="HTH_MARR"/>
    <property type="match status" value="1"/>
</dbReference>
<evidence type="ECO:0000256" key="1">
    <source>
        <dbReference type="ARBA" id="ARBA00023015"/>
    </source>
</evidence>
<dbReference type="GO" id="GO:0003677">
    <property type="term" value="F:DNA binding"/>
    <property type="evidence" value="ECO:0007669"/>
    <property type="project" value="UniProtKB-KW"/>
</dbReference>
<evidence type="ECO:0000256" key="2">
    <source>
        <dbReference type="ARBA" id="ARBA00023125"/>
    </source>
</evidence>
<dbReference type="AlphaFoldDB" id="A0A2W5NWG2"/>